<organism evidence="3 4">
    <name type="scientific">Phytophthora fragariaefolia</name>
    <dbReference type="NCBI Taxonomy" id="1490495"/>
    <lineage>
        <taxon>Eukaryota</taxon>
        <taxon>Sar</taxon>
        <taxon>Stramenopiles</taxon>
        <taxon>Oomycota</taxon>
        <taxon>Peronosporomycetes</taxon>
        <taxon>Peronosporales</taxon>
        <taxon>Peronosporaceae</taxon>
        <taxon>Phytophthora</taxon>
    </lineage>
</organism>
<dbReference type="InterPro" id="IPR000719">
    <property type="entry name" value="Prot_kinase_dom"/>
</dbReference>
<feature type="domain" description="Protein kinase" evidence="2">
    <location>
        <begin position="222"/>
        <end position="494"/>
    </location>
</feature>
<name>A0A9W6XCU6_9STRA</name>
<dbReference type="SUPFAM" id="SSF56112">
    <property type="entry name" value="Protein kinase-like (PK-like)"/>
    <property type="match status" value="1"/>
</dbReference>
<dbReference type="AlphaFoldDB" id="A0A9W6XCU6"/>
<dbReference type="EMBL" id="BSXT01000903">
    <property type="protein sequence ID" value="GMF35945.1"/>
    <property type="molecule type" value="Genomic_DNA"/>
</dbReference>
<keyword evidence="1" id="KW-0812">Transmembrane</keyword>
<dbReference type="OrthoDB" id="4062651at2759"/>
<feature type="transmembrane region" description="Helical" evidence="1">
    <location>
        <begin position="156"/>
        <end position="175"/>
    </location>
</feature>
<keyword evidence="4" id="KW-1185">Reference proteome</keyword>
<accession>A0A9W6XCU6</accession>
<dbReference type="Gene3D" id="1.10.510.10">
    <property type="entry name" value="Transferase(Phosphotransferase) domain 1"/>
    <property type="match status" value="1"/>
</dbReference>
<evidence type="ECO:0000256" key="1">
    <source>
        <dbReference type="SAM" id="Phobius"/>
    </source>
</evidence>
<comment type="caution">
    <text evidence="3">The sequence shown here is derived from an EMBL/GenBank/DDBJ whole genome shotgun (WGS) entry which is preliminary data.</text>
</comment>
<dbReference type="Proteomes" id="UP001165121">
    <property type="component" value="Unassembled WGS sequence"/>
</dbReference>
<gene>
    <name evidence="3" type="ORF">Pfra01_000965600</name>
</gene>
<keyword evidence="1" id="KW-1133">Transmembrane helix</keyword>
<dbReference type="PROSITE" id="PS50011">
    <property type="entry name" value="PROTEIN_KINASE_DOM"/>
    <property type="match status" value="1"/>
</dbReference>
<dbReference type="SMART" id="SM00220">
    <property type="entry name" value="S_TKc"/>
    <property type="match status" value="1"/>
</dbReference>
<sequence>MSCSTSITFDARVVNADVVKSECVTDFVQAMREKFEDLPYLLQVFYADEECTDLTIGLGYPAAGTCDGAYNESDGIYAVATLHKNGSALLQQYLDRACTSKNLYMTEYVDENTVERNLCRNRVRWFSSNDGSNNGTTKLSSGEDNAGISTGEILEIALGGFAVAITIFAGILVLMRRSRRHATDAYQLKTSMSSATSSLSLAQKGVWNDDVITAKRIPRDKVLIDELVSKGSYGEVYTGTYNNRQVAVKMLLPTARDKLHRVNEFLVEAKMTATLEHPHIVGFVGVAWDSLSDLCVVLEYMDGGELRALLDKYVESDHAVGFDCLKVTFALQVCHALAYLHSSTPMIIHRDLKSRNILLNSSMQAKLADFGISRAHLDRTMTAGVGTSLWMAPEVMLGERYDEKVDIFSFGVVLSELDVHTLPYHKVKKENVDSNGREMANSTLLQKVALGTVQAEFSDSSPKGMTELGRACIAIDPTQRPTAAEALYKLQLILKRNFS</sequence>
<dbReference type="Pfam" id="PF00069">
    <property type="entry name" value="Pkinase"/>
    <property type="match status" value="1"/>
</dbReference>
<dbReference type="GO" id="GO:0004674">
    <property type="term" value="F:protein serine/threonine kinase activity"/>
    <property type="evidence" value="ECO:0007669"/>
    <property type="project" value="TreeGrafter"/>
</dbReference>
<dbReference type="Gene3D" id="3.30.200.20">
    <property type="entry name" value="Phosphorylase Kinase, domain 1"/>
    <property type="match status" value="1"/>
</dbReference>
<protein>
    <submittedName>
        <fullName evidence="3">Unnamed protein product</fullName>
    </submittedName>
</protein>
<reference evidence="3" key="1">
    <citation type="submission" date="2023-04" db="EMBL/GenBank/DDBJ databases">
        <title>Phytophthora fragariaefolia NBRC 109709.</title>
        <authorList>
            <person name="Ichikawa N."/>
            <person name="Sato H."/>
            <person name="Tonouchi N."/>
        </authorList>
    </citation>
    <scope>NUCLEOTIDE SEQUENCE</scope>
    <source>
        <strain evidence="3">NBRC 109709</strain>
    </source>
</reference>
<dbReference type="GO" id="GO:0005524">
    <property type="term" value="F:ATP binding"/>
    <property type="evidence" value="ECO:0007669"/>
    <property type="project" value="InterPro"/>
</dbReference>
<evidence type="ECO:0000313" key="3">
    <source>
        <dbReference type="EMBL" id="GMF35945.1"/>
    </source>
</evidence>
<dbReference type="PROSITE" id="PS00108">
    <property type="entry name" value="PROTEIN_KINASE_ST"/>
    <property type="match status" value="1"/>
</dbReference>
<evidence type="ECO:0000313" key="4">
    <source>
        <dbReference type="Proteomes" id="UP001165121"/>
    </source>
</evidence>
<dbReference type="InterPro" id="IPR051681">
    <property type="entry name" value="Ser/Thr_Kinases-Pseudokinases"/>
</dbReference>
<dbReference type="PANTHER" id="PTHR44329">
    <property type="entry name" value="SERINE/THREONINE-PROTEIN KINASE TNNI3K-RELATED"/>
    <property type="match status" value="1"/>
</dbReference>
<dbReference type="InterPro" id="IPR008271">
    <property type="entry name" value="Ser/Thr_kinase_AS"/>
</dbReference>
<proteinExistence type="predicted"/>
<keyword evidence="1" id="KW-0472">Membrane</keyword>
<dbReference type="PANTHER" id="PTHR44329:SF214">
    <property type="entry name" value="PROTEIN KINASE DOMAIN-CONTAINING PROTEIN"/>
    <property type="match status" value="1"/>
</dbReference>
<dbReference type="InterPro" id="IPR011009">
    <property type="entry name" value="Kinase-like_dom_sf"/>
</dbReference>
<evidence type="ECO:0000259" key="2">
    <source>
        <dbReference type="PROSITE" id="PS50011"/>
    </source>
</evidence>